<accession>A0A024H3X4</accession>
<dbReference type="AlphaFoldDB" id="A0A024H3X4"/>
<comment type="caution">
    <text evidence="1">The sequence shown here is derived from an EMBL/GenBank/DDBJ whole genome shotgun (WGS) entry which is preliminary data.</text>
</comment>
<dbReference type="Proteomes" id="UP000035722">
    <property type="component" value="Unassembled WGS sequence"/>
</dbReference>
<organism evidence="1 2">
    <name type="scientific">Pseudarthrobacter siccitolerans</name>
    <dbReference type="NCBI Taxonomy" id="861266"/>
    <lineage>
        <taxon>Bacteria</taxon>
        <taxon>Bacillati</taxon>
        <taxon>Actinomycetota</taxon>
        <taxon>Actinomycetes</taxon>
        <taxon>Micrococcales</taxon>
        <taxon>Micrococcaceae</taxon>
        <taxon>Pseudarthrobacter</taxon>
    </lineage>
</organism>
<dbReference type="EMBL" id="CAQI01000046">
    <property type="protein sequence ID" value="CCQ46870.1"/>
    <property type="molecule type" value="Genomic_DNA"/>
</dbReference>
<protein>
    <submittedName>
        <fullName evidence="1">Uncharacterized protein</fullName>
    </submittedName>
</protein>
<gene>
    <name evidence="1" type="ORF">ARTSIC4J27_2846</name>
</gene>
<evidence type="ECO:0000313" key="1">
    <source>
        <dbReference type="EMBL" id="CCQ46870.1"/>
    </source>
</evidence>
<name>A0A024H3X4_9MICC</name>
<dbReference type="STRING" id="861266.ARTSIC4J27_2846"/>
<reference evidence="2" key="1">
    <citation type="journal article" date="2014" name="Genome Announc.">
        <title>Genome Sequence of Arthrobacter siccitolerans 4J27, a Xeroprotectant-Producing Desiccation-Tolerant Microorganism.</title>
        <authorList>
            <person name="Manzanera M."/>
            <person name="Santa-Cruz-Calvo L."/>
            <person name="Vilchez J.I."/>
            <person name="Garcia-Fontana C."/>
            <person name="Silva-Castro G.A."/>
            <person name="Calvo C."/>
            <person name="Gonzalez-Lopez J."/>
        </authorList>
    </citation>
    <scope>NUCLEOTIDE SEQUENCE [LARGE SCALE GENOMIC DNA]</scope>
    <source>
        <strain evidence="2">4J27</strain>
    </source>
</reference>
<keyword evidence="2" id="KW-1185">Reference proteome</keyword>
<sequence>MDRFRSRSARVQVAIFHTVVGHARFLPVLPIHLSTLRCRT</sequence>
<proteinExistence type="predicted"/>
<evidence type="ECO:0000313" key="2">
    <source>
        <dbReference type="Proteomes" id="UP000035722"/>
    </source>
</evidence>